<keyword evidence="2" id="KW-1185">Reference proteome</keyword>
<dbReference type="Proteomes" id="UP001165960">
    <property type="component" value="Unassembled WGS sequence"/>
</dbReference>
<reference evidence="1" key="1">
    <citation type="submission" date="2022-04" db="EMBL/GenBank/DDBJ databases">
        <title>Genome of the entomopathogenic fungus Entomophthora muscae.</title>
        <authorList>
            <person name="Elya C."/>
            <person name="Lovett B.R."/>
            <person name="Lee E."/>
            <person name="Macias A.M."/>
            <person name="Hajek A.E."/>
            <person name="De Bivort B.L."/>
            <person name="Kasson M.T."/>
            <person name="De Fine Licht H.H."/>
            <person name="Stajich J.E."/>
        </authorList>
    </citation>
    <scope>NUCLEOTIDE SEQUENCE</scope>
    <source>
        <strain evidence="1">Berkeley</strain>
    </source>
</reference>
<protein>
    <submittedName>
        <fullName evidence="1">Uncharacterized protein</fullName>
    </submittedName>
</protein>
<comment type="caution">
    <text evidence="1">The sequence shown here is derived from an EMBL/GenBank/DDBJ whole genome shotgun (WGS) entry which is preliminary data.</text>
</comment>
<accession>A0ACC2SC35</accession>
<proteinExistence type="predicted"/>
<sequence>MPAHPQASDHNSLLAAATRHTADSATGLSDPAAQPTLCYPDQVEIEEDQLHRVLAVNALN</sequence>
<organism evidence="1 2">
    <name type="scientific">Entomophthora muscae</name>
    <dbReference type="NCBI Taxonomy" id="34485"/>
    <lineage>
        <taxon>Eukaryota</taxon>
        <taxon>Fungi</taxon>
        <taxon>Fungi incertae sedis</taxon>
        <taxon>Zoopagomycota</taxon>
        <taxon>Entomophthoromycotina</taxon>
        <taxon>Entomophthoromycetes</taxon>
        <taxon>Entomophthorales</taxon>
        <taxon>Entomophthoraceae</taxon>
        <taxon>Entomophthora</taxon>
    </lineage>
</organism>
<dbReference type="EMBL" id="QTSX02005300">
    <property type="protein sequence ID" value="KAJ9059973.1"/>
    <property type="molecule type" value="Genomic_DNA"/>
</dbReference>
<name>A0ACC2SC35_9FUNG</name>
<evidence type="ECO:0000313" key="2">
    <source>
        <dbReference type="Proteomes" id="UP001165960"/>
    </source>
</evidence>
<gene>
    <name evidence="1" type="ORF">DSO57_1035917</name>
</gene>
<evidence type="ECO:0000313" key="1">
    <source>
        <dbReference type="EMBL" id="KAJ9059973.1"/>
    </source>
</evidence>